<dbReference type="AlphaFoldDB" id="A0A2P2NDQ7"/>
<sequence length="59" mass="6677">MHRPEFPQGSRLESRSLVEQSPEHAVIFRIPGNVGFARILGHSGLDQRRGNATIRERLV</sequence>
<reference evidence="1" key="1">
    <citation type="submission" date="2018-02" db="EMBL/GenBank/DDBJ databases">
        <title>Rhizophora mucronata_Transcriptome.</title>
        <authorList>
            <person name="Meera S.P."/>
            <person name="Sreeshan A."/>
            <person name="Augustine A."/>
        </authorList>
    </citation>
    <scope>NUCLEOTIDE SEQUENCE</scope>
    <source>
        <tissue evidence="1">Leaf</tissue>
    </source>
</reference>
<name>A0A2P2NDQ7_RHIMU</name>
<organism evidence="1">
    <name type="scientific">Rhizophora mucronata</name>
    <name type="common">Asiatic mangrove</name>
    <dbReference type="NCBI Taxonomy" id="61149"/>
    <lineage>
        <taxon>Eukaryota</taxon>
        <taxon>Viridiplantae</taxon>
        <taxon>Streptophyta</taxon>
        <taxon>Embryophyta</taxon>
        <taxon>Tracheophyta</taxon>
        <taxon>Spermatophyta</taxon>
        <taxon>Magnoliopsida</taxon>
        <taxon>eudicotyledons</taxon>
        <taxon>Gunneridae</taxon>
        <taxon>Pentapetalae</taxon>
        <taxon>rosids</taxon>
        <taxon>fabids</taxon>
        <taxon>Malpighiales</taxon>
        <taxon>Rhizophoraceae</taxon>
        <taxon>Rhizophora</taxon>
    </lineage>
</organism>
<protein>
    <submittedName>
        <fullName evidence="1">Uncharacterized protein</fullName>
    </submittedName>
</protein>
<proteinExistence type="predicted"/>
<accession>A0A2P2NDQ7</accession>
<evidence type="ECO:0000313" key="1">
    <source>
        <dbReference type="EMBL" id="MBX40550.1"/>
    </source>
</evidence>
<dbReference type="EMBL" id="GGEC01060066">
    <property type="protein sequence ID" value="MBX40550.1"/>
    <property type="molecule type" value="Transcribed_RNA"/>
</dbReference>